<feature type="non-terminal residue" evidence="5">
    <location>
        <position position="1"/>
    </location>
</feature>
<evidence type="ECO:0000313" key="5">
    <source>
        <dbReference type="EMBL" id="SVC56415.1"/>
    </source>
</evidence>
<dbReference type="InterPro" id="IPR039424">
    <property type="entry name" value="SBP_5"/>
</dbReference>
<dbReference type="Gene3D" id="3.40.190.10">
    <property type="entry name" value="Periplasmic binding protein-like II"/>
    <property type="match status" value="1"/>
</dbReference>
<keyword evidence="2" id="KW-0813">Transport</keyword>
<evidence type="ECO:0000256" key="3">
    <source>
        <dbReference type="ARBA" id="ARBA00022729"/>
    </source>
</evidence>
<comment type="similarity">
    <text evidence="1">Belongs to the bacterial solute-binding protein 5 family.</text>
</comment>
<evidence type="ECO:0000256" key="1">
    <source>
        <dbReference type="ARBA" id="ARBA00005695"/>
    </source>
</evidence>
<dbReference type="InterPro" id="IPR000914">
    <property type="entry name" value="SBP_5_dom"/>
</dbReference>
<gene>
    <name evidence="5" type="ORF">METZ01_LOCUS309269</name>
</gene>
<proteinExistence type="inferred from homology"/>
<dbReference type="SUPFAM" id="SSF53850">
    <property type="entry name" value="Periplasmic binding protein-like II"/>
    <property type="match status" value="1"/>
</dbReference>
<name>A0A382N7V4_9ZZZZ</name>
<dbReference type="PANTHER" id="PTHR30290:SF9">
    <property type="entry name" value="OLIGOPEPTIDE-BINDING PROTEIN APPA"/>
    <property type="match status" value="1"/>
</dbReference>
<dbReference type="AlphaFoldDB" id="A0A382N7V4"/>
<feature type="domain" description="Solute-binding protein family 5" evidence="4">
    <location>
        <begin position="7"/>
        <end position="211"/>
    </location>
</feature>
<dbReference type="GO" id="GO:0015833">
    <property type="term" value="P:peptide transport"/>
    <property type="evidence" value="ECO:0007669"/>
    <property type="project" value="TreeGrafter"/>
</dbReference>
<evidence type="ECO:0000259" key="4">
    <source>
        <dbReference type="Pfam" id="PF00496"/>
    </source>
</evidence>
<keyword evidence="3" id="KW-0732">Signal</keyword>
<sequence length="327" mass="36703">RIPYTHWRVPADFKEFEFRFISEASTRVAALITEELHATIVPTDDLEVVKQRGMRVLTGGVSANQVFLSYLCCYTDKSTPSGFKYPDSPLANVKVRQAMNKAINRDELNQAFFQGKGKTVYAPHINEAREGWNPEWVKRFPAEYGYDPAAAKALLVEAGYGPDNPVQTNMIMNDLTSVPGSLDIQDAVAGYLKDVGIEVKQLTMDAGKRRAGYRTYKWNNHLSMTTCGADLLICYRVYNSSLPPRVGFEHPELQELFLKSRAILDQTARSAAVQKVGDKAFEIHAALNLFWLPTELVVNPKFISDYKFPGPLSGAFTHVWNMKANVN</sequence>
<evidence type="ECO:0000256" key="2">
    <source>
        <dbReference type="ARBA" id="ARBA00022448"/>
    </source>
</evidence>
<dbReference type="Gene3D" id="3.10.105.10">
    <property type="entry name" value="Dipeptide-binding Protein, Domain 3"/>
    <property type="match status" value="1"/>
</dbReference>
<dbReference type="GO" id="GO:1904680">
    <property type="term" value="F:peptide transmembrane transporter activity"/>
    <property type="evidence" value="ECO:0007669"/>
    <property type="project" value="TreeGrafter"/>
</dbReference>
<accession>A0A382N7V4</accession>
<dbReference type="PANTHER" id="PTHR30290">
    <property type="entry name" value="PERIPLASMIC BINDING COMPONENT OF ABC TRANSPORTER"/>
    <property type="match status" value="1"/>
</dbReference>
<reference evidence="5" key="1">
    <citation type="submission" date="2018-05" db="EMBL/GenBank/DDBJ databases">
        <authorList>
            <person name="Lanie J.A."/>
            <person name="Ng W.-L."/>
            <person name="Kazmierczak K.M."/>
            <person name="Andrzejewski T.M."/>
            <person name="Davidsen T.M."/>
            <person name="Wayne K.J."/>
            <person name="Tettelin H."/>
            <person name="Glass J.I."/>
            <person name="Rusch D."/>
            <person name="Podicherti R."/>
            <person name="Tsui H.-C.T."/>
            <person name="Winkler M.E."/>
        </authorList>
    </citation>
    <scope>NUCLEOTIDE SEQUENCE</scope>
</reference>
<organism evidence="5">
    <name type="scientific">marine metagenome</name>
    <dbReference type="NCBI Taxonomy" id="408172"/>
    <lineage>
        <taxon>unclassified sequences</taxon>
        <taxon>metagenomes</taxon>
        <taxon>ecological metagenomes</taxon>
    </lineage>
</organism>
<protein>
    <recommendedName>
        <fullName evidence="4">Solute-binding protein family 5 domain-containing protein</fullName>
    </recommendedName>
</protein>
<dbReference type="EMBL" id="UINC01098132">
    <property type="protein sequence ID" value="SVC56415.1"/>
    <property type="molecule type" value="Genomic_DNA"/>
</dbReference>
<dbReference type="Pfam" id="PF00496">
    <property type="entry name" value="SBP_bac_5"/>
    <property type="match status" value="1"/>
</dbReference>